<accession>A0A0A9GDH2</accession>
<sequence>MEAMEERSSGSGSSFATSRTAASFASMLRSSMAGGRRRAASGVASEPGRASGGDEKWRDRDS</sequence>
<name>A0A0A9GDH2_ARUDO</name>
<reference evidence="2" key="1">
    <citation type="submission" date="2014-09" db="EMBL/GenBank/DDBJ databases">
        <authorList>
            <person name="Magalhaes I.L.F."/>
            <person name="Oliveira U."/>
            <person name="Santos F.R."/>
            <person name="Vidigal T.H.D.A."/>
            <person name="Brescovit A.D."/>
            <person name="Santos A.J."/>
        </authorList>
    </citation>
    <scope>NUCLEOTIDE SEQUENCE</scope>
    <source>
        <tissue evidence="2">Shoot tissue taken approximately 20 cm above the soil surface</tissue>
    </source>
</reference>
<dbReference type="EMBL" id="GBRH01179173">
    <property type="protein sequence ID" value="JAE18723.1"/>
    <property type="molecule type" value="Transcribed_RNA"/>
</dbReference>
<feature type="compositionally biased region" description="Low complexity" evidence="1">
    <location>
        <begin position="29"/>
        <end position="45"/>
    </location>
</feature>
<dbReference type="AlphaFoldDB" id="A0A0A9GDH2"/>
<evidence type="ECO:0000313" key="2">
    <source>
        <dbReference type="EMBL" id="JAE18723.1"/>
    </source>
</evidence>
<feature type="compositionally biased region" description="Low complexity" evidence="1">
    <location>
        <begin position="9"/>
        <end position="20"/>
    </location>
</feature>
<proteinExistence type="predicted"/>
<feature type="region of interest" description="Disordered" evidence="1">
    <location>
        <begin position="1"/>
        <end position="20"/>
    </location>
</feature>
<evidence type="ECO:0000256" key="1">
    <source>
        <dbReference type="SAM" id="MobiDB-lite"/>
    </source>
</evidence>
<reference evidence="2" key="2">
    <citation type="journal article" date="2015" name="Data Brief">
        <title>Shoot transcriptome of the giant reed, Arundo donax.</title>
        <authorList>
            <person name="Barrero R.A."/>
            <person name="Guerrero F.D."/>
            <person name="Moolhuijzen P."/>
            <person name="Goolsby J.A."/>
            <person name="Tidwell J."/>
            <person name="Bellgard S.E."/>
            <person name="Bellgard M.I."/>
        </authorList>
    </citation>
    <scope>NUCLEOTIDE SEQUENCE</scope>
    <source>
        <tissue evidence="2">Shoot tissue taken approximately 20 cm above the soil surface</tissue>
    </source>
</reference>
<organism evidence="2">
    <name type="scientific">Arundo donax</name>
    <name type="common">Giant reed</name>
    <name type="synonym">Donax arundinaceus</name>
    <dbReference type="NCBI Taxonomy" id="35708"/>
    <lineage>
        <taxon>Eukaryota</taxon>
        <taxon>Viridiplantae</taxon>
        <taxon>Streptophyta</taxon>
        <taxon>Embryophyta</taxon>
        <taxon>Tracheophyta</taxon>
        <taxon>Spermatophyta</taxon>
        <taxon>Magnoliopsida</taxon>
        <taxon>Liliopsida</taxon>
        <taxon>Poales</taxon>
        <taxon>Poaceae</taxon>
        <taxon>PACMAD clade</taxon>
        <taxon>Arundinoideae</taxon>
        <taxon>Arundineae</taxon>
        <taxon>Arundo</taxon>
    </lineage>
</organism>
<protein>
    <submittedName>
        <fullName evidence="2">Uncharacterized protein</fullName>
    </submittedName>
</protein>
<feature type="region of interest" description="Disordered" evidence="1">
    <location>
        <begin position="29"/>
        <end position="62"/>
    </location>
</feature>
<feature type="compositionally biased region" description="Basic and acidic residues" evidence="1">
    <location>
        <begin position="52"/>
        <end position="62"/>
    </location>
</feature>